<dbReference type="EMBL" id="UEGW01000001">
    <property type="protein sequence ID" value="SRX91954.1"/>
    <property type="molecule type" value="Genomic_DNA"/>
</dbReference>
<protein>
    <recommendedName>
        <fullName evidence="1">Predicted hydrolase N-terminal domain-containing protein</fullName>
    </recommendedName>
</protein>
<dbReference type="STRING" id="29313.BHQ16_07455"/>
<dbReference type="RefSeq" id="WP_069395385.1">
    <property type="nucleotide sequence ID" value="NZ_JACKUN010000014.1"/>
</dbReference>
<dbReference type="Pfam" id="PF22905">
    <property type="entry name" value="Hydro_N_hd"/>
    <property type="match status" value="1"/>
</dbReference>
<organism evidence="2 3">
    <name type="scientific">Mycobacterium shimoidei</name>
    <dbReference type="NCBI Taxonomy" id="29313"/>
    <lineage>
        <taxon>Bacteria</taxon>
        <taxon>Bacillati</taxon>
        <taxon>Actinomycetota</taxon>
        <taxon>Actinomycetes</taxon>
        <taxon>Mycobacteriales</taxon>
        <taxon>Mycobacteriaceae</taxon>
        <taxon>Mycobacterium</taxon>
    </lineage>
</organism>
<evidence type="ECO:0000259" key="1">
    <source>
        <dbReference type="Pfam" id="PF22905"/>
    </source>
</evidence>
<sequence>MGAPPSLTNLDVGELCGAAGGNPWKLDDELQAGDAGAINKIADAFHQAGNRVKEADDDFDKAKQKFNAGYQRNGSEHPINESAEVQQATTALAGHKDALPRIAASLEQVAASLATAQRQSDAALGQADSTLHEIDNQMSLAKANDQDTGGLHEQAVGVVKSALAQVNSARHDYVTDLHAAKTAMSGAGYVPESLGNLDAEPGDVAAESAAKYDKSGQRARDQAMVDKAKAEGRTHYIANDAGRPGNMTAEEAAAAQRLKDYAAITDPTSRFGPGHDPHEVAQARRLAGERLDDYNTSKIVGPLPRDPVFGVDARTRAQARLQLQHDLEQGQLPWSRQPMTPDQATQVMDQMEATDRATVVAKFQEALQRGGMSAPAAEAVAKEMAHGAIPRELVEAASATSKGLAGGKEGFVHWAEAMPTDDFLSTAPFTAEDMEAFKRIGGRVGAAGSLLDAGVGLYEILGEGKPAGEVISKSTGGMAGAYMLGELGAEVGFVIGGPPGAFAGALILGTVGAYVGDDAGGKAFKWITE</sequence>
<dbReference type="Proteomes" id="UP000252015">
    <property type="component" value="Unassembled WGS sequence"/>
</dbReference>
<reference evidence="2 3" key="1">
    <citation type="submission" date="2018-05" db="EMBL/GenBank/DDBJ databases">
        <authorList>
            <consortium name="IHU Genomes"/>
        </authorList>
    </citation>
    <scope>NUCLEOTIDE SEQUENCE [LARGE SCALE GENOMIC DNA]</scope>
    <source>
        <strain evidence="2 3">P7336</strain>
    </source>
</reference>
<dbReference type="OrthoDB" id="4509678at2"/>
<dbReference type="AlphaFoldDB" id="A0A1E3TKS3"/>
<gene>
    <name evidence="2" type="ORF">MSP7336_00175</name>
</gene>
<proteinExistence type="predicted"/>
<dbReference type="InterPro" id="IPR054469">
    <property type="entry name" value="Pred_hydrolase_N"/>
</dbReference>
<feature type="domain" description="Predicted hydrolase N-terminal" evidence="1">
    <location>
        <begin position="6"/>
        <end position="184"/>
    </location>
</feature>
<evidence type="ECO:0000313" key="3">
    <source>
        <dbReference type="Proteomes" id="UP000252015"/>
    </source>
</evidence>
<keyword evidence="3" id="KW-1185">Reference proteome</keyword>
<accession>A0A1E3TKS3</accession>
<evidence type="ECO:0000313" key="2">
    <source>
        <dbReference type="EMBL" id="SRX91954.1"/>
    </source>
</evidence>
<name>A0A1E3TKS3_MYCSH</name>